<evidence type="ECO:0000256" key="1">
    <source>
        <dbReference type="SAM" id="Coils"/>
    </source>
</evidence>
<keyword evidence="1" id="KW-0175">Coiled coil</keyword>
<proteinExistence type="predicted"/>
<dbReference type="Proteomes" id="UP000308838">
    <property type="component" value="Unassembled WGS sequence"/>
</dbReference>
<organism evidence="2 3">
    <name type="scientific">Campylobacter estrildidarum</name>
    <dbReference type="NCBI Taxonomy" id="2510189"/>
    <lineage>
        <taxon>Bacteria</taxon>
        <taxon>Pseudomonadati</taxon>
        <taxon>Campylobacterota</taxon>
        <taxon>Epsilonproteobacteria</taxon>
        <taxon>Campylobacterales</taxon>
        <taxon>Campylobacteraceae</taxon>
        <taxon>Campylobacter</taxon>
    </lineage>
</organism>
<comment type="caution">
    <text evidence="2">The sequence shown here is derived from an EMBL/GenBank/DDBJ whole genome shotgun (WGS) entry which is preliminary data.</text>
</comment>
<sequence length="97" mass="11445">MKLEEKIKQILDVKTIVEIEKKLDLKDRTLYVWLTTPTKRNSKVEIALLKLGIRDDERLIQRIEALKDEYKKNVTFKEAHERAITQIKALLEEIEAA</sequence>
<protein>
    <submittedName>
        <fullName evidence="2">Uncharacterized protein</fullName>
    </submittedName>
</protein>
<accession>A0A4U7BB99</accession>
<feature type="coiled-coil region" evidence="1">
    <location>
        <begin position="53"/>
        <end position="97"/>
    </location>
</feature>
<gene>
    <name evidence="2" type="ORF">CQA69_08510</name>
</gene>
<reference evidence="2 3" key="1">
    <citation type="submission" date="2018-05" db="EMBL/GenBank/DDBJ databases">
        <title>Novel Campyloabacter and Helicobacter Species and Strains.</title>
        <authorList>
            <person name="Mannion A.J."/>
            <person name="Shen Z."/>
            <person name="Fox J.G."/>
        </authorList>
    </citation>
    <scope>NUCLEOTIDE SEQUENCE [LARGE SCALE GENOMIC DNA]</scope>
    <source>
        <strain evidence="3">MIT17-664</strain>
    </source>
</reference>
<dbReference type="OrthoDB" id="5355968at2"/>
<name>A0A4U7BB99_9BACT</name>
<dbReference type="RefSeq" id="WP_044261589.1">
    <property type="nucleotide sequence ID" value="NZ_NXLZ01000023.1"/>
</dbReference>
<dbReference type="EMBL" id="NXLZ01000023">
    <property type="protein sequence ID" value="TKX28169.1"/>
    <property type="molecule type" value="Genomic_DNA"/>
</dbReference>
<evidence type="ECO:0000313" key="3">
    <source>
        <dbReference type="Proteomes" id="UP000308838"/>
    </source>
</evidence>
<keyword evidence="3" id="KW-1185">Reference proteome</keyword>
<dbReference type="AlphaFoldDB" id="A0A4U7BB99"/>
<evidence type="ECO:0000313" key="2">
    <source>
        <dbReference type="EMBL" id="TKX28169.1"/>
    </source>
</evidence>